<dbReference type="RefSeq" id="WP_066606865.1">
    <property type="nucleotide sequence ID" value="NZ_FORY01000006.1"/>
</dbReference>
<keyword evidence="1" id="KW-0732">Signal</keyword>
<dbReference type="EMBL" id="FORY01000006">
    <property type="protein sequence ID" value="SFJ56900.1"/>
    <property type="molecule type" value="Genomic_DNA"/>
</dbReference>
<evidence type="ECO:0000256" key="1">
    <source>
        <dbReference type="SAM" id="SignalP"/>
    </source>
</evidence>
<feature type="domain" description="Haem-binding uptake Tiki superfamily ChaN" evidence="2">
    <location>
        <begin position="28"/>
        <end position="222"/>
    </location>
</feature>
<dbReference type="GeneID" id="98665305"/>
<feature type="signal peptide" evidence="1">
    <location>
        <begin position="1"/>
        <end position="18"/>
    </location>
</feature>
<dbReference type="SUPFAM" id="SSF159501">
    <property type="entry name" value="EreA/ChaN-like"/>
    <property type="match status" value="1"/>
</dbReference>
<keyword evidence="4" id="KW-1185">Reference proteome</keyword>
<organism evidence="3 4">
    <name type="scientific">Celeribacter halophilus</name>
    <dbReference type="NCBI Taxonomy" id="576117"/>
    <lineage>
        <taxon>Bacteria</taxon>
        <taxon>Pseudomonadati</taxon>
        <taxon>Pseudomonadota</taxon>
        <taxon>Alphaproteobacteria</taxon>
        <taxon>Rhodobacterales</taxon>
        <taxon>Roseobacteraceae</taxon>
        <taxon>Celeribacter</taxon>
    </lineage>
</organism>
<dbReference type="Proteomes" id="UP000183299">
    <property type="component" value="Unassembled WGS sequence"/>
</dbReference>
<feature type="chain" id="PRO_5010267829" evidence="1">
    <location>
        <begin position="19"/>
        <end position="271"/>
    </location>
</feature>
<accession>A0A1I3SEU1</accession>
<dbReference type="Gene3D" id="3.40.50.11550">
    <property type="match status" value="2"/>
</dbReference>
<protein>
    <submittedName>
        <fullName evidence="3">Haem-binding uptake, Tiki superfamily, ChaN</fullName>
    </submittedName>
</protein>
<evidence type="ECO:0000313" key="3">
    <source>
        <dbReference type="EMBL" id="SFJ56900.1"/>
    </source>
</evidence>
<dbReference type="InterPro" id="IPR007314">
    <property type="entry name" value="Cofac_haem-bd_dom"/>
</dbReference>
<evidence type="ECO:0000313" key="4">
    <source>
        <dbReference type="Proteomes" id="UP000183299"/>
    </source>
</evidence>
<gene>
    <name evidence="3" type="ORF">SAMN04488138_106171</name>
</gene>
<name>A0A1I3SEU1_9RHOB</name>
<evidence type="ECO:0000259" key="2">
    <source>
        <dbReference type="Pfam" id="PF04187"/>
    </source>
</evidence>
<dbReference type="Pfam" id="PF04187">
    <property type="entry name" value="Cofac_haem_bdg"/>
    <property type="match status" value="1"/>
</dbReference>
<dbReference type="OrthoDB" id="9795827at2"/>
<dbReference type="CDD" id="cd14727">
    <property type="entry name" value="ChanN-like"/>
    <property type="match status" value="1"/>
</dbReference>
<sequence>MKYSFALATLLAAGPAFSDQITPDAFAALPPPDVVILGETHDNPTQHAHQARAVEVLAPAALVFEMLTPEQAAKVTPELRRDAAALAEVLDWDSSGWPDFSMYAPIFAASTALVYGAALPRDEVRRAFSEGAADVFGAEADRYGLTTPLPEEMQEDRAQMQFESHCEAMPLEMMAGMVEAQRLRDAAFSRVALQALEDTGGPVVVIAGNGHARRDWGMPAVLAQAAPDVTVLSVGQLVAPPDEAPPYDVWLVTEAAERGDPCAGFAKASTD</sequence>
<dbReference type="AlphaFoldDB" id="A0A1I3SEU1"/>
<reference evidence="3 4" key="1">
    <citation type="submission" date="2016-10" db="EMBL/GenBank/DDBJ databases">
        <authorList>
            <person name="de Groot N.N."/>
        </authorList>
    </citation>
    <scope>NUCLEOTIDE SEQUENCE [LARGE SCALE GENOMIC DNA]</scope>
    <source>
        <strain evidence="3 4">CGMCC 1.8891</strain>
    </source>
</reference>
<dbReference type="STRING" id="576117.SAMN04488138_106171"/>
<proteinExistence type="predicted"/>